<reference evidence="3" key="1">
    <citation type="journal article" date="2019" name="Int. J. Syst. Evol. Microbiol.">
        <title>The Global Catalogue of Microorganisms (GCM) 10K type strain sequencing project: providing services to taxonomists for standard genome sequencing and annotation.</title>
        <authorList>
            <consortium name="The Broad Institute Genomics Platform"/>
            <consortium name="The Broad Institute Genome Sequencing Center for Infectious Disease"/>
            <person name="Wu L."/>
            <person name="Ma J."/>
        </authorList>
    </citation>
    <scope>NUCLEOTIDE SEQUENCE [LARGE SCALE GENOMIC DNA]</scope>
    <source>
        <strain evidence="3">JCM 31037</strain>
    </source>
</reference>
<organism evidence="2 3">
    <name type="scientific">Micromonospora sonneratiae</name>
    <dbReference type="NCBI Taxonomy" id="1184706"/>
    <lineage>
        <taxon>Bacteria</taxon>
        <taxon>Bacillati</taxon>
        <taxon>Actinomycetota</taxon>
        <taxon>Actinomycetes</taxon>
        <taxon>Micromonosporales</taxon>
        <taxon>Micromonosporaceae</taxon>
        <taxon>Micromonospora</taxon>
    </lineage>
</organism>
<dbReference type="PROSITE" id="PS50943">
    <property type="entry name" value="HTH_CROC1"/>
    <property type="match status" value="1"/>
</dbReference>
<name>A0ABW3YQ74_9ACTN</name>
<dbReference type="Pfam" id="PF13560">
    <property type="entry name" value="HTH_31"/>
    <property type="match status" value="1"/>
</dbReference>
<feature type="domain" description="HTH cro/C1-type" evidence="1">
    <location>
        <begin position="13"/>
        <end position="66"/>
    </location>
</feature>
<keyword evidence="3" id="KW-1185">Reference proteome</keyword>
<comment type="caution">
    <text evidence="2">The sequence shown here is derived from an EMBL/GenBank/DDBJ whole genome shotgun (WGS) entry which is preliminary data.</text>
</comment>
<dbReference type="InterPro" id="IPR001387">
    <property type="entry name" value="Cro/C1-type_HTH"/>
</dbReference>
<gene>
    <name evidence="2" type="ORF">ACFQ4H_31530</name>
</gene>
<evidence type="ECO:0000313" key="2">
    <source>
        <dbReference type="EMBL" id="MFD1325622.1"/>
    </source>
</evidence>
<proteinExistence type="predicted"/>
<dbReference type="Proteomes" id="UP001597260">
    <property type="component" value="Unassembled WGS sequence"/>
</dbReference>
<protein>
    <submittedName>
        <fullName evidence="2">Helix-turn-helix domain-containing protein</fullName>
    </submittedName>
</protein>
<dbReference type="SUPFAM" id="SSF48452">
    <property type="entry name" value="TPR-like"/>
    <property type="match status" value="1"/>
</dbReference>
<dbReference type="Gene3D" id="1.10.260.40">
    <property type="entry name" value="lambda repressor-like DNA-binding domains"/>
    <property type="match status" value="1"/>
</dbReference>
<dbReference type="RefSeq" id="WP_377578298.1">
    <property type="nucleotide sequence ID" value="NZ_JBHTMP010000087.1"/>
</dbReference>
<dbReference type="SUPFAM" id="SSF47413">
    <property type="entry name" value="lambda repressor-like DNA-binding domains"/>
    <property type="match status" value="1"/>
</dbReference>
<dbReference type="SMART" id="SM00530">
    <property type="entry name" value="HTH_XRE"/>
    <property type="match status" value="1"/>
</dbReference>
<evidence type="ECO:0000313" key="3">
    <source>
        <dbReference type="Proteomes" id="UP001597260"/>
    </source>
</evidence>
<dbReference type="InterPro" id="IPR011990">
    <property type="entry name" value="TPR-like_helical_dom_sf"/>
</dbReference>
<dbReference type="EMBL" id="JBHTMP010000087">
    <property type="protein sequence ID" value="MFD1325622.1"/>
    <property type="molecule type" value="Genomic_DNA"/>
</dbReference>
<sequence length="408" mass="44221">MSKPVTPSFADRMRQLRAERGLSIRALAKLTFHAKTYIHELETGRKQPTPQVAQRIDDALDAGGVLTMLAASQPDGVRRRDLVAAAGFAAVLPHTLLVSGRKVGADVPQQLLDRTARLRRIDDYLGGIDTYPMYATEVESTMRLVREGSYTEATGRSLLSVLAEQAQMAGWAAFDGGRQDDADRLYRLSLDAARDSADEALAANAFAFLAYGATGRTATETAAAACDAAGTSATPRVRLLLHTRAAWAYAVSGHAADAAAHLGIGAAALADDDERPEPDWVYWVDQVELEIMTGRCWTVLHRPVRAIPALERALSAYEDTHGRDKALYLLWLADAYLDANEIEHACVAVRKAMKLAAGVGSVRPGGRLQAVFDRLDPHAALPCVADLKQEAREWGRRRRTVATTSGKP</sequence>
<evidence type="ECO:0000259" key="1">
    <source>
        <dbReference type="PROSITE" id="PS50943"/>
    </source>
</evidence>
<dbReference type="InterPro" id="IPR010982">
    <property type="entry name" value="Lambda_DNA-bd_dom_sf"/>
</dbReference>
<accession>A0ABW3YQ74</accession>
<dbReference type="CDD" id="cd00093">
    <property type="entry name" value="HTH_XRE"/>
    <property type="match status" value="1"/>
</dbReference>